<dbReference type="GO" id="GO:0016020">
    <property type="term" value="C:membrane"/>
    <property type="evidence" value="ECO:0007669"/>
    <property type="project" value="UniProtKB-SubCell"/>
</dbReference>
<dbReference type="EMBL" id="MCGO01000013">
    <property type="protein sequence ID" value="ORY47843.1"/>
    <property type="molecule type" value="Genomic_DNA"/>
</dbReference>
<keyword evidence="3 5" id="KW-1133">Transmembrane helix</keyword>
<gene>
    <name evidence="6" type="ORF">BCR33DRAFT_714897</name>
</gene>
<accession>A0A1Y2CLH3</accession>
<dbReference type="Proteomes" id="UP000193642">
    <property type="component" value="Unassembled WGS sequence"/>
</dbReference>
<evidence type="ECO:0000256" key="2">
    <source>
        <dbReference type="ARBA" id="ARBA00022692"/>
    </source>
</evidence>
<dbReference type="Pfam" id="PF04193">
    <property type="entry name" value="PQ-loop"/>
    <property type="match status" value="1"/>
</dbReference>
<dbReference type="AlphaFoldDB" id="A0A1Y2CLH3"/>
<evidence type="ECO:0000256" key="3">
    <source>
        <dbReference type="ARBA" id="ARBA00022989"/>
    </source>
</evidence>
<evidence type="ECO:0000313" key="6">
    <source>
        <dbReference type="EMBL" id="ORY47843.1"/>
    </source>
</evidence>
<evidence type="ECO:0000313" key="7">
    <source>
        <dbReference type="Proteomes" id="UP000193642"/>
    </source>
</evidence>
<feature type="transmembrane region" description="Helical" evidence="5">
    <location>
        <begin position="6"/>
        <end position="27"/>
    </location>
</feature>
<feature type="transmembrane region" description="Helical" evidence="5">
    <location>
        <begin position="63"/>
        <end position="87"/>
    </location>
</feature>
<evidence type="ECO:0000256" key="5">
    <source>
        <dbReference type="SAM" id="Phobius"/>
    </source>
</evidence>
<proteinExistence type="predicted"/>
<dbReference type="Gene3D" id="1.20.1280.290">
    <property type="match status" value="1"/>
</dbReference>
<protein>
    <submittedName>
        <fullName evidence="6">Uncharacterized protein</fullName>
    </submittedName>
</protein>
<keyword evidence="2 5" id="KW-0812">Transmembrane</keyword>
<dbReference type="OrthoDB" id="8048523at2759"/>
<evidence type="ECO:0000256" key="1">
    <source>
        <dbReference type="ARBA" id="ARBA00004141"/>
    </source>
</evidence>
<comment type="subcellular location">
    <subcellularLocation>
        <location evidence="1">Membrane</location>
        <topology evidence="1">Multi-pass membrane protein</topology>
    </subcellularLocation>
</comment>
<comment type="caution">
    <text evidence="6">The sequence shown here is derived from an EMBL/GenBank/DDBJ whole genome shotgun (WGS) entry which is preliminary data.</text>
</comment>
<keyword evidence="4 5" id="KW-0472">Membrane</keyword>
<organism evidence="6 7">
    <name type="scientific">Rhizoclosmatium globosum</name>
    <dbReference type="NCBI Taxonomy" id="329046"/>
    <lineage>
        <taxon>Eukaryota</taxon>
        <taxon>Fungi</taxon>
        <taxon>Fungi incertae sedis</taxon>
        <taxon>Chytridiomycota</taxon>
        <taxon>Chytridiomycota incertae sedis</taxon>
        <taxon>Chytridiomycetes</taxon>
        <taxon>Chytridiales</taxon>
        <taxon>Chytriomycetaceae</taxon>
        <taxon>Rhizoclosmatium</taxon>
    </lineage>
</organism>
<reference evidence="6 7" key="1">
    <citation type="submission" date="2016-07" db="EMBL/GenBank/DDBJ databases">
        <title>Pervasive Adenine N6-methylation of Active Genes in Fungi.</title>
        <authorList>
            <consortium name="DOE Joint Genome Institute"/>
            <person name="Mondo S.J."/>
            <person name="Dannebaum R.O."/>
            <person name="Kuo R.C."/>
            <person name="Labutti K."/>
            <person name="Haridas S."/>
            <person name="Kuo A."/>
            <person name="Salamov A."/>
            <person name="Ahrendt S.R."/>
            <person name="Lipzen A."/>
            <person name="Sullivan W."/>
            <person name="Andreopoulos W.B."/>
            <person name="Clum A."/>
            <person name="Lindquist E."/>
            <person name="Daum C."/>
            <person name="Ramamoorthy G.K."/>
            <person name="Gryganskyi A."/>
            <person name="Culley D."/>
            <person name="Magnuson J.K."/>
            <person name="James T.Y."/>
            <person name="O'Malley M.A."/>
            <person name="Stajich J.E."/>
            <person name="Spatafora J.W."/>
            <person name="Visel A."/>
            <person name="Grigoriev I.V."/>
        </authorList>
    </citation>
    <scope>NUCLEOTIDE SEQUENCE [LARGE SCALE GENOMIC DNA]</scope>
    <source>
        <strain evidence="6 7">JEL800</strain>
    </source>
</reference>
<keyword evidence="7" id="KW-1185">Reference proteome</keyword>
<dbReference type="InterPro" id="IPR006603">
    <property type="entry name" value="PQ-loop_rpt"/>
</dbReference>
<name>A0A1Y2CLH3_9FUNG</name>
<evidence type="ECO:0000256" key="4">
    <source>
        <dbReference type="ARBA" id="ARBA00023136"/>
    </source>
</evidence>
<feature type="transmembrane region" description="Helical" evidence="5">
    <location>
        <begin position="39"/>
        <end position="57"/>
    </location>
</feature>
<sequence>MADASPVVNACGAIGGGLLAVCTAPQLYQMWKTKSADDVSLSFTILYTAGLTMSAIYTGLIGAWAGAIPLIIECFFGLILITAKIVLTSKSEKEKKKKKMDGTEVELVQEGGVQCCEHCKRNQRWENSQ</sequence>